<reference evidence="1" key="1">
    <citation type="submission" date="2019-09" db="EMBL/GenBank/DDBJ databases">
        <authorList>
            <person name="Tao P."/>
            <person name="Yang T."/>
            <person name="Chen J."/>
            <person name="Lin C."/>
            <person name="Hu J."/>
            <person name="Zhu Y."/>
            <person name="Lv H."/>
            <person name="Tian M."/>
            <person name="Gao Q."/>
            <person name="Jia J."/>
        </authorList>
    </citation>
    <scope>NUCLEOTIDE SEQUENCE</scope>
    <source>
        <strain evidence="1">WV103</strain>
    </source>
</reference>
<organism evidence="1">
    <name type="scientific">Spodoptera exigua multiple nucleopolyhedrovirus</name>
    <dbReference type="NCBI Taxonomy" id="10454"/>
    <lineage>
        <taxon>Viruses</taxon>
        <taxon>Viruses incertae sedis</taxon>
        <taxon>Naldaviricetes</taxon>
        <taxon>Lefavirales</taxon>
        <taxon>Baculoviridae</taxon>
        <taxon>Alphabaculovirus</taxon>
    </lineage>
</organism>
<sequence length="58" mass="6375">MSDINFNTFIVLTVPRRSDSSSSMLSSIVFAMAECRPITPMARRFCSSVSLSIRSATV</sequence>
<accession>A0A6N0C355</accession>
<name>A0A6N0C355_9ABAC</name>
<protein>
    <submittedName>
        <fullName evidence="1">Uncharacterized protein</fullName>
    </submittedName>
</protein>
<evidence type="ECO:0000313" key="1">
    <source>
        <dbReference type="EMBL" id="QKO28943.1"/>
    </source>
</evidence>
<dbReference type="EMBL" id="MN481987">
    <property type="protein sequence ID" value="QKO28943.1"/>
    <property type="molecule type" value="Genomic_DNA"/>
</dbReference>
<proteinExistence type="predicted"/>